<dbReference type="PANTHER" id="PTHR34478">
    <property type="entry name" value="PROTEIN LEMA"/>
    <property type="match status" value="1"/>
</dbReference>
<dbReference type="InterPro" id="IPR023353">
    <property type="entry name" value="LemA-like_dom_sf"/>
</dbReference>
<proteinExistence type="inferred from homology"/>
<dbReference type="GO" id="GO:0016020">
    <property type="term" value="C:membrane"/>
    <property type="evidence" value="ECO:0007669"/>
    <property type="project" value="UniProtKB-SubCell"/>
</dbReference>
<dbReference type="SUPFAM" id="SSF140478">
    <property type="entry name" value="LemA-like"/>
    <property type="match status" value="1"/>
</dbReference>
<gene>
    <name evidence="7" type="ORF">GX950_02995</name>
</gene>
<organism evidence="7 8">
    <name type="scientific">Candidatus Iainarchaeum sp</name>
    <dbReference type="NCBI Taxonomy" id="3101447"/>
    <lineage>
        <taxon>Archaea</taxon>
        <taxon>Candidatus Iainarchaeota</taxon>
        <taxon>Candidatus Iainarchaeia</taxon>
        <taxon>Candidatus Iainarchaeales</taxon>
        <taxon>Candidatus Iainarchaeaceae</taxon>
        <taxon>Candidatus Iainarchaeum</taxon>
    </lineage>
</organism>
<dbReference type="Pfam" id="PF04011">
    <property type="entry name" value="LemA"/>
    <property type="match status" value="1"/>
</dbReference>
<accession>A0A7K4C092</accession>
<evidence type="ECO:0000256" key="1">
    <source>
        <dbReference type="ARBA" id="ARBA00004167"/>
    </source>
</evidence>
<dbReference type="Proteomes" id="UP000526302">
    <property type="component" value="Unassembled WGS sequence"/>
</dbReference>
<evidence type="ECO:0000256" key="2">
    <source>
        <dbReference type="ARBA" id="ARBA00008854"/>
    </source>
</evidence>
<keyword evidence="3 6" id="KW-0812">Transmembrane</keyword>
<keyword evidence="5 6" id="KW-0472">Membrane</keyword>
<comment type="subcellular location">
    <subcellularLocation>
        <location evidence="1">Membrane</location>
        <topology evidence="1">Single-pass membrane protein</topology>
    </subcellularLocation>
</comment>
<name>A0A7K4C092_9ARCH</name>
<evidence type="ECO:0000256" key="6">
    <source>
        <dbReference type="SAM" id="Phobius"/>
    </source>
</evidence>
<evidence type="ECO:0000256" key="3">
    <source>
        <dbReference type="ARBA" id="ARBA00022692"/>
    </source>
</evidence>
<evidence type="ECO:0000256" key="5">
    <source>
        <dbReference type="ARBA" id="ARBA00023136"/>
    </source>
</evidence>
<evidence type="ECO:0000313" key="8">
    <source>
        <dbReference type="Proteomes" id="UP000526302"/>
    </source>
</evidence>
<feature type="transmembrane region" description="Helical" evidence="6">
    <location>
        <begin position="6"/>
        <end position="24"/>
    </location>
</feature>
<protein>
    <submittedName>
        <fullName evidence="7">LemA family protein</fullName>
    </submittedName>
</protein>
<comment type="similarity">
    <text evidence="2">Belongs to the LemA family.</text>
</comment>
<dbReference type="InterPro" id="IPR007156">
    <property type="entry name" value="MamQ_LemA"/>
</dbReference>
<reference evidence="7 8" key="1">
    <citation type="journal article" date="2020" name="Biotechnol. Biofuels">
        <title>New insights from the biogas microbiome by comprehensive genome-resolved metagenomics of nearly 1600 species originating from multiple anaerobic digesters.</title>
        <authorList>
            <person name="Campanaro S."/>
            <person name="Treu L."/>
            <person name="Rodriguez-R L.M."/>
            <person name="Kovalovszki A."/>
            <person name="Ziels R.M."/>
            <person name="Maus I."/>
            <person name="Zhu X."/>
            <person name="Kougias P.G."/>
            <person name="Basile A."/>
            <person name="Luo G."/>
            <person name="Schluter A."/>
            <person name="Konstantinidis K.T."/>
            <person name="Angelidaki I."/>
        </authorList>
    </citation>
    <scope>NUCLEOTIDE SEQUENCE [LARGE SCALE GENOMIC DNA]</scope>
    <source>
        <strain evidence="7">AS22ysBPME_79</strain>
    </source>
</reference>
<keyword evidence="4 6" id="KW-1133">Transmembrane helix</keyword>
<dbReference type="PANTHER" id="PTHR34478:SF2">
    <property type="entry name" value="MEMBRANE PROTEIN"/>
    <property type="match status" value="1"/>
</dbReference>
<comment type="caution">
    <text evidence="7">The sequence shown here is derived from an EMBL/GenBank/DDBJ whole genome shotgun (WGS) entry which is preliminary data.</text>
</comment>
<sequence length="189" mass="21104">MVVLLLIGFVVVVVLGVLFLILTYNSLVSVSKQVDNAWAQIDVQLKRRADLIPNLVEAVKGYAKFEKKVLTEVTQARTALMSAKSPKDAAKADNMLSGALKSIFAVSESYPTLKANENFKALQEELASTENKVAFARQFYNDMVMKWNTMVVTFPNVVVAPIFGLSKQREFFEANVEERKSVKVNFSDM</sequence>
<evidence type="ECO:0000313" key="7">
    <source>
        <dbReference type="EMBL" id="NMA44749.1"/>
    </source>
</evidence>
<dbReference type="Gene3D" id="1.20.1440.20">
    <property type="entry name" value="LemA-like domain"/>
    <property type="match status" value="1"/>
</dbReference>
<dbReference type="AlphaFoldDB" id="A0A7K4C092"/>
<dbReference type="EMBL" id="JAAZKV010000021">
    <property type="protein sequence ID" value="NMA44749.1"/>
    <property type="molecule type" value="Genomic_DNA"/>
</dbReference>
<evidence type="ECO:0000256" key="4">
    <source>
        <dbReference type="ARBA" id="ARBA00022989"/>
    </source>
</evidence>